<dbReference type="InterPro" id="IPR050251">
    <property type="entry name" value="HpcH-HpaI_aldolase"/>
</dbReference>
<organism evidence="5 6">
    <name type="scientific">Ponticoccus litoralis</name>
    <dbReference type="NCBI Taxonomy" id="422297"/>
    <lineage>
        <taxon>Bacteria</taxon>
        <taxon>Pseudomonadati</taxon>
        <taxon>Pseudomonadota</taxon>
        <taxon>Alphaproteobacteria</taxon>
        <taxon>Rhodobacterales</taxon>
        <taxon>Roseobacteraceae</taxon>
        <taxon>Ponticoccus</taxon>
    </lineage>
</organism>
<dbReference type="EMBL" id="JBDNCH010000001">
    <property type="protein sequence ID" value="MEN9059757.1"/>
    <property type="molecule type" value="Genomic_DNA"/>
</dbReference>
<dbReference type="Proteomes" id="UP001428774">
    <property type="component" value="Unassembled WGS sequence"/>
</dbReference>
<sequence length="222" mass="22967">MTFHDRLKQGSPLLATFVKTPHPMVIEVLGGTALDALILDCEHSPFGWADIDRAVLAARAVGKPILARLPDDQPTGLLKLLDMGADGVVVPHVSTARQARDIVRAAHYGDGGRGFATTTRAGGYGRLGMKEHLDASAAPTILVQIEDPAAVDNIDDIVAVPGISGVFIGPADLAIAYGVNDLSAPRVIDAMTGVIASARKAALPVACFAGSSGAVKALYDRG</sequence>
<name>A0AAW9SHI5_9RHOB</name>
<dbReference type="InterPro" id="IPR015813">
    <property type="entry name" value="Pyrv/PenolPyrv_kinase-like_dom"/>
</dbReference>
<proteinExistence type="inferred from homology"/>
<protein>
    <submittedName>
        <fullName evidence="5">Aldolase/citrate lyase family protein</fullName>
    </submittedName>
</protein>
<evidence type="ECO:0000313" key="6">
    <source>
        <dbReference type="Proteomes" id="UP001428774"/>
    </source>
</evidence>
<comment type="similarity">
    <text evidence="1">Belongs to the HpcH/HpaI aldolase family.</text>
</comment>
<evidence type="ECO:0000259" key="4">
    <source>
        <dbReference type="Pfam" id="PF03328"/>
    </source>
</evidence>
<accession>A0AAW9SHI5</accession>
<dbReference type="Gene3D" id="3.20.20.60">
    <property type="entry name" value="Phosphoenolpyruvate-binding domains"/>
    <property type="match status" value="1"/>
</dbReference>
<dbReference type="AlphaFoldDB" id="A0AAW9SHI5"/>
<feature type="domain" description="HpcH/HpaI aldolase/citrate lyase" evidence="4">
    <location>
        <begin position="16"/>
        <end position="203"/>
    </location>
</feature>
<keyword evidence="2" id="KW-0479">Metal-binding</keyword>
<comment type="caution">
    <text evidence="5">The sequence shown here is derived from an EMBL/GenBank/DDBJ whole genome shotgun (WGS) entry which is preliminary data.</text>
</comment>
<dbReference type="SUPFAM" id="SSF51621">
    <property type="entry name" value="Phosphoenolpyruvate/pyruvate domain"/>
    <property type="match status" value="1"/>
</dbReference>
<dbReference type="GO" id="GO:0046872">
    <property type="term" value="F:metal ion binding"/>
    <property type="evidence" value="ECO:0007669"/>
    <property type="project" value="UniProtKB-KW"/>
</dbReference>
<dbReference type="GO" id="GO:0016832">
    <property type="term" value="F:aldehyde-lyase activity"/>
    <property type="evidence" value="ECO:0007669"/>
    <property type="project" value="TreeGrafter"/>
</dbReference>
<reference evidence="5 6" key="1">
    <citation type="submission" date="2024-05" db="EMBL/GenBank/DDBJ databases">
        <title>Genome sequence of Ponticoccus litoralis KCCM 90028.</title>
        <authorList>
            <person name="Kim J.M."/>
            <person name="Lee J.K."/>
            <person name="Choi B.J."/>
            <person name="Bayburt H."/>
            <person name="Baek J.H."/>
            <person name="Jeon C.O."/>
        </authorList>
    </citation>
    <scope>NUCLEOTIDE SEQUENCE [LARGE SCALE GENOMIC DNA]</scope>
    <source>
        <strain evidence="5 6">KCCM 90028</strain>
    </source>
</reference>
<gene>
    <name evidence="5" type="ORF">ABFB10_00590</name>
</gene>
<dbReference type="PANTHER" id="PTHR30502:SF0">
    <property type="entry name" value="PHOSPHOENOLPYRUVATE CARBOXYLASE FAMILY PROTEIN"/>
    <property type="match status" value="1"/>
</dbReference>
<keyword evidence="3 5" id="KW-0456">Lyase</keyword>
<dbReference type="Pfam" id="PF03328">
    <property type="entry name" value="HpcH_HpaI"/>
    <property type="match status" value="1"/>
</dbReference>
<dbReference type="GO" id="GO:0005737">
    <property type="term" value="C:cytoplasm"/>
    <property type="evidence" value="ECO:0007669"/>
    <property type="project" value="TreeGrafter"/>
</dbReference>
<evidence type="ECO:0000256" key="1">
    <source>
        <dbReference type="ARBA" id="ARBA00005568"/>
    </source>
</evidence>
<dbReference type="RefSeq" id="WP_347164895.1">
    <property type="nucleotide sequence ID" value="NZ_JBDNCH010000001.1"/>
</dbReference>
<evidence type="ECO:0000313" key="5">
    <source>
        <dbReference type="EMBL" id="MEN9059757.1"/>
    </source>
</evidence>
<dbReference type="PANTHER" id="PTHR30502">
    <property type="entry name" value="2-KETO-3-DEOXY-L-RHAMNONATE ALDOLASE"/>
    <property type="match status" value="1"/>
</dbReference>
<evidence type="ECO:0000256" key="3">
    <source>
        <dbReference type="ARBA" id="ARBA00023239"/>
    </source>
</evidence>
<dbReference type="InterPro" id="IPR005000">
    <property type="entry name" value="Aldolase/citrate-lyase_domain"/>
</dbReference>
<dbReference type="InterPro" id="IPR040442">
    <property type="entry name" value="Pyrv_kinase-like_dom_sf"/>
</dbReference>
<evidence type="ECO:0000256" key="2">
    <source>
        <dbReference type="ARBA" id="ARBA00022723"/>
    </source>
</evidence>
<keyword evidence="6" id="KW-1185">Reference proteome</keyword>